<dbReference type="Pfam" id="PF15575">
    <property type="entry name" value="Imm49"/>
    <property type="match status" value="1"/>
</dbReference>
<gene>
    <name evidence="1" type="ORF">P8A19_02715</name>
</gene>
<reference evidence="1 2" key="1">
    <citation type="submission" date="2023-03" db="EMBL/GenBank/DDBJ databases">
        <title>Isolation and description of six Streptomyces strains from soil environments, able to metabolize different microbial glucans.</title>
        <authorList>
            <person name="Widen T."/>
            <person name="Larsbrink J."/>
        </authorList>
    </citation>
    <scope>NUCLEOTIDE SEQUENCE [LARGE SCALE GENOMIC DNA]</scope>
    <source>
        <strain evidence="1 2">Alt2</strain>
    </source>
</reference>
<evidence type="ECO:0000313" key="1">
    <source>
        <dbReference type="EMBL" id="WLQ54422.1"/>
    </source>
</evidence>
<organism evidence="1 2">
    <name type="scientific">Streptomyces poriferorum</name>
    <dbReference type="NCBI Taxonomy" id="2798799"/>
    <lineage>
        <taxon>Bacteria</taxon>
        <taxon>Bacillati</taxon>
        <taxon>Actinomycetota</taxon>
        <taxon>Actinomycetes</taxon>
        <taxon>Kitasatosporales</taxon>
        <taxon>Streptomycetaceae</taxon>
        <taxon>Streptomyces</taxon>
    </lineage>
</organism>
<dbReference type="Proteomes" id="UP001235744">
    <property type="component" value="Chromosome"/>
</dbReference>
<dbReference type="EMBL" id="CP120988">
    <property type="protein sequence ID" value="WLQ54422.1"/>
    <property type="molecule type" value="Genomic_DNA"/>
</dbReference>
<keyword evidence="2" id="KW-1185">Reference proteome</keyword>
<dbReference type="InterPro" id="IPR029074">
    <property type="entry name" value="Imm49"/>
</dbReference>
<name>A0ABY9IGS4_9ACTN</name>
<proteinExistence type="predicted"/>
<accession>A0ABY9IGS4</accession>
<sequence>MAQREIKARYAQAEAAELWDRAREYAQELDETPAFLHEVGWLAQKVSGYQSISDPRATEGITRESWTLAAEAYAAIFAVTRAPIGSTVHCPVMGDRNLQSGEVPRHYASVETWLDAIWLSIICRNERELLNLCSIPADWLRESGGAQVDSVVFQWANTLQSYFTKAPGFLDLLYATMEETAPEELTVSPHYILQIAYPAMELLYHLSQQDSTGFNEALEEALNLHHHFWTSDPELAGSPYGFTAKGPLALACIAEDMGMQVTVESEYLPHSMIKGFWLPGRQR</sequence>
<protein>
    <submittedName>
        <fullName evidence="1">Immunity 49 family protein</fullName>
    </submittedName>
</protein>
<evidence type="ECO:0000313" key="2">
    <source>
        <dbReference type="Proteomes" id="UP001235744"/>
    </source>
</evidence>
<dbReference type="RefSeq" id="WP_306084269.1">
    <property type="nucleotide sequence ID" value="NZ_CP120988.1"/>
</dbReference>